<feature type="active site" evidence="3">
    <location>
        <position position="110"/>
    </location>
</feature>
<comment type="similarity">
    <text evidence="3">Belongs to the cyanase family.</text>
</comment>
<proteinExistence type="inferred from homology"/>
<dbReference type="NCBIfam" id="TIGR00673">
    <property type="entry name" value="cynS"/>
    <property type="match status" value="1"/>
</dbReference>
<dbReference type="Gene3D" id="3.30.1160.10">
    <property type="entry name" value="Cyanate lyase, C-terminal domain"/>
    <property type="match status" value="1"/>
</dbReference>
<evidence type="ECO:0000259" key="4">
    <source>
        <dbReference type="SMART" id="SM01116"/>
    </source>
</evidence>
<dbReference type="PANTHER" id="PTHR34186">
    <property type="entry name" value="CYANATE HYDRATASE"/>
    <property type="match status" value="1"/>
</dbReference>
<dbReference type="Proteomes" id="UP000799640">
    <property type="component" value="Unassembled WGS sequence"/>
</dbReference>
<dbReference type="GO" id="GO:0003677">
    <property type="term" value="F:DNA binding"/>
    <property type="evidence" value="ECO:0007669"/>
    <property type="project" value="InterPro"/>
</dbReference>
<dbReference type="SUPFAM" id="SSF47413">
    <property type="entry name" value="lambda repressor-like DNA-binding domains"/>
    <property type="match status" value="1"/>
</dbReference>
<dbReference type="InterPro" id="IPR008076">
    <property type="entry name" value="Cyanase"/>
</dbReference>
<comment type="function">
    <text evidence="1 3">Catalyzes the reaction of cyanate with bicarbonate to produce ammonia and carbon dioxide.</text>
</comment>
<dbReference type="SMART" id="SM01116">
    <property type="entry name" value="Cyanate_lyase"/>
    <property type="match status" value="1"/>
</dbReference>
<dbReference type="Pfam" id="PF02560">
    <property type="entry name" value="Cyanate_lyase"/>
    <property type="match status" value="1"/>
</dbReference>
<dbReference type="EC" id="4.2.1.104" evidence="3"/>
<evidence type="ECO:0000256" key="2">
    <source>
        <dbReference type="ARBA" id="ARBA00023239"/>
    </source>
</evidence>
<sequence length="163" mass="17806">MSPSNIGTPDHPVATLDASLAPRLPTSSTTLFTAKKAKNLTFQAIGEALGRDEVAVAALFYGQAKATSADIGALAELLEIPQEQLEAELGEWPDRGRSIDLPPKDPLLYRLFEIMQNYGYAYKAVMNEKFGDGIMSAIAFSTKVEKESDEVGDWVKITLRGKW</sequence>
<protein>
    <recommendedName>
        <fullName evidence="3">Cyanate hydratase</fullName>
        <shortName evidence="3">Cyanase</shortName>
        <ecNumber evidence="3">4.2.1.104</ecNumber>
    </recommendedName>
    <alternativeName>
        <fullName evidence="3">Cyanate hydrolase</fullName>
    </alternativeName>
    <alternativeName>
        <fullName evidence="3">Cyanate lyase</fullName>
    </alternativeName>
</protein>
<reference evidence="5" key="1">
    <citation type="journal article" date="2020" name="Stud. Mycol.">
        <title>101 Dothideomycetes genomes: a test case for predicting lifestyles and emergence of pathogens.</title>
        <authorList>
            <person name="Haridas S."/>
            <person name="Albert R."/>
            <person name="Binder M."/>
            <person name="Bloem J."/>
            <person name="Labutti K."/>
            <person name="Salamov A."/>
            <person name="Andreopoulos B."/>
            <person name="Baker S."/>
            <person name="Barry K."/>
            <person name="Bills G."/>
            <person name="Bluhm B."/>
            <person name="Cannon C."/>
            <person name="Castanera R."/>
            <person name="Culley D."/>
            <person name="Daum C."/>
            <person name="Ezra D."/>
            <person name="Gonzalez J."/>
            <person name="Henrissat B."/>
            <person name="Kuo A."/>
            <person name="Liang C."/>
            <person name="Lipzen A."/>
            <person name="Lutzoni F."/>
            <person name="Magnuson J."/>
            <person name="Mondo S."/>
            <person name="Nolan M."/>
            <person name="Ohm R."/>
            <person name="Pangilinan J."/>
            <person name="Park H.-J."/>
            <person name="Ramirez L."/>
            <person name="Alfaro M."/>
            <person name="Sun H."/>
            <person name="Tritt A."/>
            <person name="Yoshinaga Y."/>
            <person name="Zwiers L.-H."/>
            <person name="Turgeon B."/>
            <person name="Goodwin S."/>
            <person name="Spatafora J."/>
            <person name="Crous P."/>
            <person name="Grigoriev I."/>
        </authorList>
    </citation>
    <scope>NUCLEOTIDE SEQUENCE</scope>
    <source>
        <strain evidence="5">CBS 262.69</strain>
    </source>
</reference>
<keyword evidence="6" id="KW-1185">Reference proteome</keyword>
<dbReference type="EMBL" id="ML996702">
    <property type="protein sequence ID" value="KAF2397827.1"/>
    <property type="molecule type" value="Genomic_DNA"/>
</dbReference>
<gene>
    <name evidence="3" type="primary">cyn1</name>
    <name evidence="5" type="ORF">EJ06DRAFT_481599</name>
</gene>
<dbReference type="InterPro" id="IPR036581">
    <property type="entry name" value="Cyanate_lyase_C_sf"/>
</dbReference>
<evidence type="ECO:0000313" key="6">
    <source>
        <dbReference type="Proteomes" id="UP000799640"/>
    </source>
</evidence>
<evidence type="ECO:0000256" key="3">
    <source>
        <dbReference type="HAMAP-Rule" id="MF_03139"/>
    </source>
</evidence>
<dbReference type="Gene3D" id="1.10.260.40">
    <property type="entry name" value="lambda repressor-like DNA-binding domains"/>
    <property type="match status" value="1"/>
</dbReference>
<feature type="domain" description="Cyanate lyase C-terminal" evidence="4">
    <location>
        <begin position="97"/>
        <end position="163"/>
    </location>
</feature>
<organism evidence="5 6">
    <name type="scientific">Trichodelitschia bisporula</name>
    <dbReference type="NCBI Taxonomy" id="703511"/>
    <lineage>
        <taxon>Eukaryota</taxon>
        <taxon>Fungi</taxon>
        <taxon>Dikarya</taxon>
        <taxon>Ascomycota</taxon>
        <taxon>Pezizomycotina</taxon>
        <taxon>Dothideomycetes</taxon>
        <taxon>Dothideomycetes incertae sedis</taxon>
        <taxon>Phaeotrichales</taxon>
        <taxon>Phaeotrichaceae</taxon>
        <taxon>Trichodelitschia</taxon>
    </lineage>
</organism>
<accession>A0A6G1HPQ0</accession>
<dbReference type="PANTHER" id="PTHR34186:SF2">
    <property type="entry name" value="CYANATE HYDRATASE"/>
    <property type="match status" value="1"/>
</dbReference>
<dbReference type="OrthoDB" id="10019422at2759"/>
<evidence type="ECO:0000313" key="5">
    <source>
        <dbReference type="EMBL" id="KAF2397827.1"/>
    </source>
</evidence>
<evidence type="ECO:0000256" key="1">
    <source>
        <dbReference type="ARBA" id="ARBA00003561"/>
    </source>
</evidence>
<dbReference type="SUPFAM" id="SSF55234">
    <property type="entry name" value="Cyanase C-terminal domain"/>
    <property type="match status" value="1"/>
</dbReference>
<feature type="active site" evidence="3">
    <location>
        <position position="113"/>
    </location>
</feature>
<feature type="active site" evidence="3">
    <location>
        <position position="136"/>
    </location>
</feature>
<dbReference type="PRINTS" id="PR01693">
    <property type="entry name" value="CYANASE"/>
</dbReference>
<dbReference type="InterPro" id="IPR010982">
    <property type="entry name" value="Lambda_DNA-bd_dom_sf"/>
</dbReference>
<dbReference type="PIRSF" id="PIRSF001263">
    <property type="entry name" value="Cyanate_hydratas"/>
    <property type="match status" value="1"/>
</dbReference>
<keyword evidence="2 3" id="KW-0456">Lyase</keyword>
<dbReference type="InterPro" id="IPR003712">
    <property type="entry name" value="Cyanate_lyase_C"/>
</dbReference>
<comment type="catalytic activity">
    <reaction evidence="3">
        <text>cyanate + hydrogencarbonate + 3 H(+) = NH4(+) + 2 CO2</text>
        <dbReference type="Rhea" id="RHEA:11120"/>
        <dbReference type="ChEBI" id="CHEBI:15378"/>
        <dbReference type="ChEBI" id="CHEBI:16526"/>
        <dbReference type="ChEBI" id="CHEBI:17544"/>
        <dbReference type="ChEBI" id="CHEBI:28938"/>
        <dbReference type="ChEBI" id="CHEBI:29195"/>
        <dbReference type="EC" id="4.2.1.104"/>
    </reaction>
</comment>
<name>A0A6G1HPQ0_9PEZI</name>
<dbReference type="GO" id="GO:0008824">
    <property type="term" value="F:cyanate hydratase activity"/>
    <property type="evidence" value="ECO:0007669"/>
    <property type="project" value="UniProtKB-UniRule"/>
</dbReference>
<dbReference type="HAMAP" id="MF_00535">
    <property type="entry name" value="Cyanate_hydrat"/>
    <property type="match status" value="1"/>
</dbReference>
<dbReference type="CDD" id="cd00559">
    <property type="entry name" value="Cyanase_C"/>
    <property type="match status" value="1"/>
</dbReference>
<dbReference type="AlphaFoldDB" id="A0A6G1HPQ0"/>